<dbReference type="Gene3D" id="1.10.3720.10">
    <property type="entry name" value="MetI-like"/>
    <property type="match status" value="1"/>
</dbReference>
<keyword evidence="10" id="KW-1185">Reference proteome</keyword>
<dbReference type="PANTHER" id="PTHR43227">
    <property type="entry name" value="BLL4140 PROTEIN"/>
    <property type="match status" value="1"/>
</dbReference>
<evidence type="ECO:0000256" key="3">
    <source>
        <dbReference type="ARBA" id="ARBA00022475"/>
    </source>
</evidence>
<evidence type="ECO:0000313" key="9">
    <source>
        <dbReference type="EMBL" id="RHA20711.1"/>
    </source>
</evidence>
<dbReference type="PANTHER" id="PTHR43227:SF3">
    <property type="entry name" value="BINDING-PROTEIN-DEPENDENT TRANSPORT SYSTEMS INNER MEMBRANE COMPONENT"/>
    <property type="match status" value="1"/>
</dbReference>
<evidence type="ECO:0000256" key="6">
    <source>
        <dbReference type="ARBA" id="ARBA00023136"/>
    </source>
</evidence>
<keyword evidence="5 8" id="KW-1133">Transmembrane helix</keyword>
<comment type="subcellular location">
    <subcellularLocation>
        <location evidence="1">Cell membrane</location>
        <topology evidence="1">Multi-pass membrane protein</topology>
    </subcellularLocation>
</comment>
<feature type="transmembrane region" description="Helical" evidence="8">
    <location>
        <begin position="209"/>
        <end position="231"/>
    </location>
</feature>
<feature type="transmembrane region" description="Helical" evidence="8">
    <location>
        <begin position="302"/>
        <end position="328"/>
    </location>
</feature>
<feature type="transmembrane region" description="Helical" evidence="8">
    <location>
        <begin position="263"/>
        <end position="282"/>
    </location>
</feature>
<keyword evidence="6 8" id="KW-0472">Membrane</keyword>
<dbReference type="InterPro" id="IPR050809">
    <property type="entry name" value="UgpAE/MalFG_permease"/>
</dbReference>
<feature type="transmembrane region" description="Helical" evidence="8">
    <location>
        <begin position="149"/>
        <end position="168"/>
    </location>
</feature>
<keyword evidence="3" id="KW-1003">Cell membrane</keyword>
<feature type="compositionally biased region" description="Basic residues" evidence="7">
    <location>
        <begin position="344"/>
        <end position="366"/>
    </location>
</feature>
<feature type="region of interest" description="Disordered" evidence="7">
    <location>
        <begin position="339"/>
        <end position="373"/>
    </location>
</feature>
<name>A0A413RD42_9FIRM</name>
<evidence type="ECO:0000256" key="5">
    <source>
        <dbReference type="ARBA" id="ARBA00022989"/>
    </source>
</evidence>
<accession>A0A413RD42</accession>
<evidence type="ECO:0000256" key="7">
    <source>
        <dbReference type="SAM" id="MobiDB-lite"/>
    </source>
</evidence>
<comment type="caution">
    <text evidence="9">The sequence shown here is derived from an EMBL/GenBank/DDBJ whole genome shotgun (WGS) entry which is preliminary data.</text>
</comment>
<dbReference type="AlphaFoldDB" id="A0A413RD42"/>
<evidence type="ECO:0000256" key="1">
    <source>
        <dbReference type="ARBA" id="ARBA00004651"/>
    </source>
</evidence>
<feature type="transmembrane region" description="Helical" evidence="8">
    <location>
        <begin position="118"/>
        <end position="137"/>
    </location>
</feature>
<feature type="transmembrane region" description="Helical" evidence="8">
    <location>
        <begin position="50"/>
        <end position="77"/>
    </location>
</feature>
<proteinExistence type="predicted"/>
<evidence type="ECO:0000256" key="2">
    <source>
        <dbReference type="ARBA" id="ARBA00022448"/>
    </source>
</evidence>
<dbReference type="InterPro" id="IPR035906">
    <property type="entry name" value="MetI-like_sf"/>
</dbReference>
<evidence type="ECO:0000256" key="8">
    <source>
        <dbReference type="SAM" id="Phobius"/>
    </source>
</evidence>
<dbReference type="InterPro" id="IPR000515">
    <property type="entry name" value="MetI-like"/>
</dbReference>
<feature type="compositionally biased region" description="Basic and acidic residues" evidence="7">
    <location>
        <begin position="8"/>
        <end position="19"/>
    </location>
</feature>
<dbReference type="Proteomes" id="UP000284779">
    <property type="component" value="Unassembled WGS sequence"/>
</dbReference>
<dbReference type="GO" id="GO:0055085">
    <property type="term" value="P:transmembrane transport"/>
    <property type="evidence" value="ECO:0007669"/>
    <property type="project" value="InterPro"/>
</dbReference>
<keyword evidence="2" id="KW-0813">Transport</keyword>
<keyword evidence="4 8" id="KW-0812">Transmembrane</keyword>
<evidence type="ECO:0000313" key="10">
    <source>
        <dbReference type="Proteomes" id="UP000284779"/>
    </source>
</evidence>
<dbReference type="EMBL" id="QSFD01000001">
    <property type="protein sequence ID" value="RHA20711.1"/>
    <property type="molecule type" value="Genomic_DNA"/>
</dbReference>
<dbReference type="GO" id="GO:0005886">
    <property type="term" value="C:plasma membrane"/>
    <property type="evidence" value="ECO:0007669"/>
    <property type="project" value="UniProtKB-SubCell"/>
</dbReference>
<gene>
    <name evidence="9" type="ORF">DW944_00660</name>
</gene>
<reference evidence="9 10" key="1">
    <citation type="submission" date="2018-08" db="EMBL/GenBank/DDBJ databases">
        <title>A genome reference for cultivated species of the human gut microbiota.</title>
        <authorList>
            <person name="Zou Y."/>
            <person name="Xue W."/>
            <person name="Luo G."/>
        </authorList>
    </citation>
    <scope>NUCLEOTIDE SEQUENCE [LARGE SCALE GENOMIC DNA]</scope>
    <source>
        <strain evidence="9 10">AM44-11BH</strain>
    </source>
</reference>
<dbReference type="RefSeq" id="WP_117969243.1">
    <property type="nucleotide sequence ID" value="NZ_QSFD01000001.1"/>
</dbReference>
<protein>
    <submittedName>
        <fullName evidence="9">Sugar ABC transporter permease</fullName>
    </submittedName>
</protein>
<organism evidence="9 10">
    <name type="scientific">Eubacterium ventriosum</name>
    <dbReference type="NCBI Taxonomy" id="39496"/>
    <lineage>
        <taxon>Bacteria</taxon>
        <taxon>Bacillati</taxon>
        <taxon>Bacillota</taxon>
        <taxon>Clostridia</taxon>
        <taxon>Eubacteriales</taxon>
        <taxon>Eubacteriaceae</taxon>
        <taxon>Eubacterium</taxon>
    </lineage>
</organism>
<dbReference type="CDD" id="cd06261">
    <property type="entry name" value="TM_PBP2"/>
    <property type="match status" value="1"/>
</dbReference>
<dbReference type="SUPFAM" id="SSF161098">
    <property type="entry name" value="MetI-like"/>
    <property type="match status" value="1"/>
</dbReference>
<sequence>MAENTKVTSEEVKEEKVETAKTSNTTKKKETKAPKKKKMRTYQQRQNRSGYMFMAPWILGFCAFTLFPFVFTIYLSFTSVASTNWGYKIEFIGLSNYINAFVGNQEFLPALLSYIKMIIPYTFIVVVLSFIIAYLLCKINVGKGILRTIYFLPVIIMSGPVMSQLLTVQNAGDQAAEKIAAVTQQANAYSNIFIMQIIDSYSPALANGLAGIFDQLSIILWFTGIPIVLFINGLQKINPSIYEAAKIDSANAWQIMWKITIPMIKQVGLIITVFTVIQLGMYDSINPVYKLIEEKTGETSSGLGFAATYAWIYSLLALVMIGIVFLIFRDRKPKDIKARQKQEKKIKKLEKQQKRRLASQARHQKKEAKLYGK</sequence>
<evidence type="ECO:0000256" key="4">
    <source>
        <dbReference type="ARBA" id="ARBA00022692"/>
    </source>
</evidence>
<feature type="region of interest" description="Disordered" evidence="7">
    <location>
        <begin position="1"/>
        <end position="42"/>
    </location>
</feature>